<accession>Q02B02</accession>
<keyword evidence="3 6" id="KW-0812">Transmembrane</keyword>
<evidence type="ECO:0000256" key="5">
    <source>
        <dbReference type="ARBA" id="ARBA00023136"/>
    </source>
</evidence>
<evidence type="ECO:0000313" key="7">
    <source>
        <dbReference type="EMBL" id="ABJ81764.1"/>
    </source>
</evidence>
<evidence type="ECO:0000256" key="3">
    <source>
        <dbReference type="ARBA" id="ARBA00022692"/>
    </source>
</evidence>
<keyword evidence="4 6" id="KW-1133">Transmembrane helix</keyword>
<evidence type="ECO:0000256" key="6">
    <source>
        <dbReference type="SAM" id="Phobius"/>
    </source>
</evidence>
<dbReference type="InterPro" id="IPR005598">
    <property type="entry name" value="ATP_synth_I"/>
</dbReference>
<sequence length="132" mass="14308">MTKTSDEHLLEGAIARIWKVMWVVAAGGAVALFAWRGWTWSAGWLLGSAVSALNFRWLKQLTESLGGETARPRTAVFLGMRYLLLGGGAYVILKYSPISLPAALAGLFVSVAAVVIEILFELVYARNGTVDH</sequence>
<dbReference type="AlphaFoldDB" id="Q02B02"/>
<dbReference type="OrthoDB" id="129779at2"/>
<evidence type="ECO:0000256" key="2">
    <source>
        <dbReference type="ARBA" id="ARBA00022475"/>
    </source>
</evidence>
<dbReference type="HOGENOM" id="CLU_1915715_0_0_0"/>
<keyword evidence="2" id="KW-1003">Cell membrane</keyword>
<comment type="subcellular location">
    <subcellularLocation>
        <location evidence="1">Cell membrane</location>
        <topology evidence="1">Multi-pass membrane protein</topology>
    </subcellularLocation>
</comment>
<dbReference type="InParanoid" id="Q02B02"/>
<name>Q02B02_SOLUE</name>
<feature type="transmembrane region" description="Helical" evidence="6">
    <location>
        <begin position="44"/>
        <end position="62"/>
    </location>
</feature>
<dbReference type="Pfam" id="PF03899">
    <property type="entry name" value="ATP-synt_I"/>
    <property type="match status" value="1"/>
</dbReference>
<organism evidence="7">
    <name type="scientific">Solibacter usitatus (strain Ellin6076)</name>
    <dbReference type="NCBI Taxonomy" id="234267"/>
    <lineage>
        <taxon>Bacteria</taxon>
        <taxon>Pseudomonadati</taxon>
        <taxon>Acidobacteriota</taxon>
        <taxon>Terriglobia</taxon>
        <taxon>Bryobacterales</taxon>
        <taxon>Solibacteraceae</taxon>
        <taxon>Candidatus Solibacter</taxon>
    </lineage>
</organism>
<evidence type="ECO:0000256" key="4">
    <source>
        <dbReference type="ARBA" id="ARBA00022989"/>
    </source>
</evidence>
<feature type="transmembrane region" description="Helical" evidence="6">
    <location>
        <begin position="74"/>
        <end position="92"/>
    </location>
</feature>
<dbReference type="STRING" id="234267.Acid_0765"/>
<keyword evidence="5 6" id="KW-0472">Membrane</keyword>
<evidence type="ECO:0000256" key="1">
    <source>
        <dbReference type="ARBA" id="ARBA00004651"/>
    </source>
</evidence>
<protein>
    <recommendedName>
        <fullName evidence="8">ATP synthase subunit I</fullName>
    </recommendedName>
</protein>
<dbReference type="EMBL" id="CP000473">
    <property type="protein sequence ID" value="ABJ81764.1"/>
    <property type="molecule type" value="Genomic_DNA"/>
</dbReference>
<proteinExistence type="predicted"/>
<dbReference type="GO" id="GO:0005886">
    <property type="term" value="C:plasma membrane"/>
    <property type="evidence" value="ECO:0007669"/>
    <property type="project" value="UniProtKB-SubCell"/>
</dbReference>
<reference evidence="7" key="1">
    <citation type="submission" date="2006-10" db="EMBL/GenBank/DDBJ databases">
        <title>Complete sequence of Solibacter usitatus Ellin6076.</title>
        <authorList>
            <consortium name="US DOE Joint Genome Institute"/>
            <person name="Copeland A."/>
            <person name="Lucas S."/>
            <person name="Lapidus A."/>
            <person name="Barry K."/>
            <person name="Detter J.C."/>
            <person name="Glavina del Rio T."/>
            <person name="Hammon N."/>
            <person name="Israni S."/>
            <person name="Dalin E."/>
            <person name="Tice H."/>
            <person name="Pitluck S."/>
            <person name="Thompson L.S."/>
            <person name="Brettin T."/>
            <person name="Bruce D."/>
            <person name="Han C."/>
            <person name="Tapia R."/>
            <person name="Gilna P."/>
            <person name="Schmutz J."/>
            <person name="Larimer F."/>
            <person name="Land M."/>
            <person name="Hauser L."/>
            <person name="Kyrpides N."/>
            <person name="Mikhailova N."/>
            <person name="Janssen P.H."/>
            <person name="Kuske C.R."/>
            <person name="Richardson P."/>
        </authorList>
    </citation>
    <scope>NUCLEOTIDE SEQUENCE</scope>
    <source>
        <strain evidence="7">Ellin6076</strain>
    </source>
</reference>
<evidence type="ECO:0008006" key="8">
    <source>
        <dbReference type="Google" id="ProtNLM"/>
    </source>
</evidence>
<feature type="transmembrane region" description="Helical" evidence="6">
    <location>
        <begin position="20"/>
        <end position="38"/>
    </location>
</feature>
<dbReference type="KEGG" id="sus:Acid_0765"/>
<feature type="transmembrane region" description="Helical" evidence="6">
    <location>
        <begin position="98"/>
        <end position="120"/>
    </location>
</feature>
<gene>
    <name evidence="7" type="ordered locus">Acid_0765</name>
</gene>